<dbReference type="EMBL" id="JBDLBR010000004">
    <property type="protein sequence ID" value="MEN7538105.1"/>
    <property type="molecule type" value="Genomic_DNA"/>
</dbReference>
<evidence type="ECO:0000313" key="1">
    <source>
        <dbReference type="EMBL" id="MEN7538105.1"/>
    </source>
</evidence>
<organism evidence="1 2">
    <name type="scientific">Aurantiacibacter flavus</name>
    <dbReference type="NCBI Taxonomy" id="3145232"/>
    <lineage>
        <taxon>Bacteria</taxon>
        <taxon>Pseudomonadati</taxon>
        <taxon>Pseudomonadota</taxon>
        <taxon>Alphaproteobacteria</taxon>
        <taxon>Sphingomonadales</taxon>
        <taxon>Erythrobacteraceae</taxon>
        <taxon>Aurantiacibacter</taxon>
    </lineage>
</organism>
<comment type="caution">
    <text evidence="1">The sequence shown here is derived from an EMBL/GenBank/DDBJ whole genome shotgun (WGS) entry which is preliminary data.</text>
</comment>
<accession>A0ABV0CZN0</accession>
<protein>
    <submittedName>
        <fullName evidence="1">Uncharacterized protein</fullName>
    </submittedName>
</protein>
<name>A0ABV0CZN0_9SPHN</name>
<dbReference type="Proteomes" id="UP001484535">
    <property type="component" value="Unassembled WGS sequence"/>
</dbReference>
<sequence length="186" mass="20862">MPYSSETNESLARIAPESEVMRSPIYRERLAEIAELGHAVVKLETQLQRITAQHAYAQLSQHILNMLKNAHSQLHTALSKLRTSPDRRRATKKVSMDVGLIEASGLFDTEWYLEMYPDVAESGMAPIRHLVLHGAYELRDPGPNFSAFKYHKTYPDVTEAGVPAILHYLRHGKAEGRRASKVGEGA</sequence>
<gene>
    <name evidence="1" type="ORF">ABDJ38_13055</name>
</gene>
<keyword evidence="2" id="KW-1185">Reference proteome</keyword>
<evidence type="ECO:0000313" key="2">
    <source>
        <dbReference type="Proteomes" id="UP001484535"/>
    </source>
</evidence>
<proteinExistence type="predicted"/>
<reference evidence="1 2" key="1">
    <citation type="submission" date="2024-05" db="EMBL/GenBank/DDBJ databases">
        <authorList>
            <person name="Park S."/>
        </authorList>
    </citation>
    <scope>NUCLEOTIDE SEQUENCE [LARGE SCALE GENOMIC DNA]</scope>
    <source>
        <strain evidence="1 2">DGU5</strain>
    </source>
</reference>